<dbReference type="Pfam" id="PF22998">
    <property type="entry name" value="GNAT_LYC1-like"/>
    <property type="match status" value="1"/>
</dbReference>
<evidence type="ECO:0000313" key="3">
    <source>
        <dbReference type="Proteomes" id="UP000027222"/>
    </source>
</evidence>
<dbReference type="Gene3D" id="3.40.630.30">
    <property type="match status" value="1"/>
</dbReference>
<dbReference type="PANTHER" id="PTHR34815:SF2">
    <property type="entry name" value="N-ACETYLTRANSFERASE DOMAIN-CONTAINING PROTEIN"/>
    <property type="match status" value="1"/>
</dbReference>
<proteinExistence type="predicted"/>
<dbReference type="HOGENOM" id="CLU_038171_2_0_1"/>
<reference evidence="3" key="1">
    <citation type="journal article" date="2014" name="Proc. Natl. Acad. Sci. U.S.A.">
        <title>Extensive sampling of basidiomycete genomes demonstrates inadequacy of the white-rot/brown-rot paradigm for wood decay fungi.</title>
        <authorList>
            <person name="Riley R."/>
            <person name="Salamov A.A."/>
            <person name="Brown D.W."/>
            <person name="Nagy L.G."/>
            <person name="Floudas D."/>
            <person name="Held B.W."/>
            <person name="Levasseur A."/>
            <person name="Lombard V."/>
            <person name="Morin E."/>
            <person name="Otillar R."/>
            <person name="Lindquist E.A."/>
            <person name="Sun H."/>
            <person name="LaButti K.M."/>
            <person name="Schmutz J."/>
            <person name="Jabbour D."/>
            <person name="Luo H."/>
            <person name="Baker S.E."/>
            <person name="Pisabarro A.G."/>
            <person name="Walton J.D."/>
            <person name="Blanchette R.A."/>
            <person name="Henrissat B."/>
            <person name="Martin F."/>
            <person name="Cullen D."/>
            <person name="Hibbett D.S."/>
            <person name="Grigoriev I.V."/>
        </authorList>
    </citation>
    <scope>NUCLEOTIDE SEQUENCE [LARGE SCALE GENOMIC DNA]</scope>
    <source>
        <strain evidence="3">CBS 339.88</strain>
    </source>
</reference>
<dbReference type="OrthoDB" id="2020070at2759"/>
<dbReference type="InterPro" id="IPR055100">
    <property type="entry name" value="GNAT_LYC1-like"/>
</dbReference>
<dbReference type="STRING" id="685588.A0A067SAJ1"/>
<dbReference type="PANTHER" id="PTHR34815">
    <property type="entry name" value="LYSINE ACETYLTRANSFERASE"/>
    <property type="match status" value="1"/>
</dbReference>
<dbReference type="Proteomes" id="UP000027222">
    <property type="component" value="Unassembled WGS sequence"/>
</dbReference>
<dbReference type="EMBL" id="KL142411">
    <property type="protein sequence ID" value="KDR67920.1"/>
    <property type="molecule type" value="Genomic_DNA"/>
</dbReference>
<feature type="domain" description="LYC1 C-terminal" evidence="1">
    <location>
        <begin position="224"/>
        <end position="374"/>
    </location>
</feature>
<protein>
    <recommendedName>
        <fullName evidence="1">LYC1 C-terminal domain-containing protein</fullName>
    </recommendedName>
</protein>
<keyword evidence="3" id="KW-1185">Reference proteome</keyword>
<dbReference type="InterPro" id="IPR053013">
    <property type="entry name" value="LAT"/>
</dbReference>
<dbReference type="AlphaFoldDB" id="A0A067SAJ1"/>
<name>A0A067SAJ1_GALM3</name>
<accession>A0A067SAJ1</accession>
<dbReference type="InterPro" id="IPR016181">
    <property type="entry name" value="Acyl_CoA_acyltransferase"/>
</dbReference>
<evidence type="ECO:0000259" key="1">
    <source>
        <dbReference type="Pfam" id="PF22998"/>
    </source>
</evidence>
<gene>
    <name evidence="2" type="ORF">GALMADRAFT_79036</name>
</gene>
<evidence type="ECO:0000313" key="2">
    <source>
        <dbReference type="EMBL" id="KDR67920.1"/>
    </source>
</evidence>
<sequence length="374" mass="42092">MTASQPSSSLGIPLCELSLFPATKAQIRVSRTRTFKQWGRGMTLEEYLDRDEKSDRHDVAKDGRLVTWVLARRDAPSGIDFLCSCETFRRDGVVVKPESTRLEDAACYGIASVFTPPENRGKGYARHMMRLLHWVLAPESALPEFPTDMWGARPDRREWKSEQVLEGHGANAAVSVLYSDVGREFYAGCGVLPTGGSASGWTVREPFSTVWKVDELVETLGPGEEDWQWLDEKGLHELWKVDAEVMKAEMRGMGSSAGLFAFLPDKGVADFQVQRQKYFWKKKGVRPEYWGVCKGGDPSTYASWTIDTNVLVITRLRAAMDEMEGLMRAVAGFAKRHGVETMEVWGMGGKERDEHLSAAKWYGDGDVRWCFNEK</sequence>
<organism evidence="2 3">
    <name type="scientific">Galerina marginata (strain CBS 339.88)</name>
    <dbReference type="NCBI Taxonomy" id="685588"/>
    <lineage>
        <taxon>Eukaryota</taxon>
        <taxon>Fungi</taxon>
        <taxon>Dikarya</taxon>
        <taxon>Basidiomycota</taxon>
        <taxon>Agaricomycotina</taxon>
        <taxon>Agaricomycetes</taxon>
        <taxon>Agaricomycetidae</taxon>
        <taxon>Agaricales</taxon>
        <taxon>Agaricineae</taxon>
        <taxon>Strophariaceae</taxon>
        <taxon>Galerina</taxon>
    </lineage>
</organism>
<dbReference type="SUPFAM" id="SSF55729">
    <property type="entry name" value="Acyl-CoA N-acyltransferases (Nat)"/>
    <property type="match status" value="1"/>
</dbReference>